<comment type="pathway">
    <text evidence="1">Cell wall biogenesis; peptidoglycan biosynthesis.</text>
</comment>
<dbReference type="EC" id="2.-.-.-" evidence="7"/>
<dbReference type="RefSeq" id="WP_369941092.1">
    <property type="nucleotide sequence ID" value="NZ_JBCLUF010000008.1"/>
</dbReference>
<dbReference type="Proteomes" id="UP001565236">
    <property type="component" value="Unassembled WGS sequence"/>
</dbReference>
<dbReference type="InterPro" id="IPR038063">
    <property type="entry name" value="Transpep_catalytic_dom"/>
</dbReference>
<keyword evidence="3" id="KW-0133">Cell shape</keyword>
<dbReference type="InterPro" id="IPR005490">
    <property type="entry name" value="LD_TPept_cat_dom"/>
</dbReference>
<keyword evidence="4" id="KW-0573">Peptidoglycan synthesis</keyword>
<keyword evidence="8" id="KW-1185">Reference proteome</keyword>
<gene>
    <name evidence="7" type="ORF">AALT52_03145</name>
</gene>
<evidence type="ECO:0000256" key="1">
    <source>
        <dbReference type="ARBA" id="ARBA00004752"/>
    </source>
</evidence>
<accession>A0ABV4DN41</accession>
<reference evidence="7 8" key="1">
    <citation type="submission" date="2024-03" db="EMBL/GenBank/DDBJ databases">
        <title>Mouse gut bacterial collection (mGBC) of GemPharmatech.</title>
        <authorList>
            <person name="He Y."/>
            <person name="Dong L."/>
            <person name="Wu D."/>
            <person name="Gao X."/>
            <person name="Lin Z."/>
        </authorList>
    </citation>
    <scope>NUCLEOTIDE SEQUENCE [LARGE SCALE GENOMIC DNA]</scope>
    <source>
        <strain evidence="7 8">15-30</strain>
    </source>
</reference>
<dbReference type="CDD" id="cd16913">
    <property type="entry name" value="YkuD_like"/>
    <property type="match status" value="1"/>
</dbReference>
<evidence type="ECO:0000256" key="3">
    <source>
        <dbReference type="ARBA" id="ARBA00022960"/>
    </source>
</evidence>
<comment type="caution">
    <text evidence="7">The sequence shown here is derived from an EMBL/GenBank/DDBJ whole genome shotgun (WGS) entry which is preliminary data.</text>
</comment>
<evidence type="ECO:0000256" key="5">
    <source>
        <dbReference type="ARBA" id="ARBA00023316"/>
    </source>
</evidence>
<proteinExistence type="predicted"/>
<dbReference type="SUPFAM" id="SSF141523">
    <property type="entry name" value="L,D-transpeptidase catalytic domain-like"/>
    <property type="match status" value="1"/>
</dbReference>
<name>A0ABV4DN41_9LACO</name>
<sequence>MKKIKWMQWGVAGILVLLAGYSILHVHRAEQKNAIKVERQAKVQKKEDKKVKDLKKEQAKNMRLPIAWDQPSELLPYPDIKQAVHSKKKAEQIWLLVSPEKQRVYVRQGPYTLYTMYASMAQNFDSTKDYQQTPTGEFKLQKQRGAEYFDATRNYGAKYWTSFKGQGLYRFESVPFDQAGQVIMAQAERLGKRPTEKKNIEAYGSIRLSVPDAEWIMKNLPPNTKFFIEEKHPKHDPWELMKD</sequence>
<evidence type="ECO:0000256" key="2">
    <source>
        <dbReference type="ARBA" id="ARBA00022679"/>
    </source>
</evidence>
<dbReference type="Gene3D" id="2.40.440.10">
    <property type="entry name" value="L,D-transpeptidase catalytic domain-like"/>
    <property type="match status" value="1"/>
</dbReference>
<dbReference type="GO" id="GO:0016740">
    <property type="term" value="F:transferase activity"/>
    <property type="evidence" value="ECO:0007669"/>
    <property type="project" value="UniProtKB-KW"/>
</dbReference>
<evidence type="ECO:0000259" key="6">
    <source>
        <dbReference type="Pfam" id="PF03734"/>
    </source>
</evidence>
<keyword evidence="5" id="KW-0961">Cell wall biogenesis/degradation</keyword>
<evidence type="ECO:0000313" key="7">
    <source>
        <dbReference type="EMBL" id="MEY8661893.1"/>
    </source>
</evidence>
<keyword evidence="2 7" id="KW-0808">Transferase</keyword>
<evidence type="ECO:0000313" key="8">
    <source>
        <dbReference type="Proteomes" id="UP001565236"/>
    </source>
</evidence>
<dbReference type="EMBL" id="JBCLUF010000008">
    <property type="protein sequence ID" value="MEY8661893.1"/>
    <property type="molecule type" value="Genomic_DNA"/>
</dbReference>
<dbReference type="Pfam" id="PF03734">
    <property type="entry name" value="YkuD"/>
    <property type="match status" value="1"/>
</dbReference>
<feature type="domain" description="L,D-TPase catalytic" evidence="6">
    <location>
        <begin position="94"/>
        <end position="228"/>
    </location>
</feature>
<organism evidence="7 8">
    <name type="scientific">Ligilactobacillus faecis</name>
    <dbReference type="NCBI Taxonomy" id="762833"/>
    <lineage>
        <taxon>Bacteria</taxon>
        <taxon>Bacillati</taxon>
        <taxon>Bacillota</taxon>
        <taxon>Bacilli</taxon>
        <taxon>Lactobacillales</taxon>
        <taxon>Lactobacillaceae</taxon>
        <taxon>Ligilactobacillus</taxon>
    </lineage>
</organism>
<evidence type="ECO:0000256" key="4">
    <source>
        <dbReference type="ARBA" id="ARBA00022984"/>
    </source>
</evidence>
<protein>
    <submittedName>
        <fullName evidence="7">L,D-transpeptidase</fullName>
        <ecNumber evidence="7">2.-.-.-</ecNumber>
    </submittedName>
</protein>